<evidence type="ECO:0000313" key="2">
    <source>
        <dbReference type="EMBL" id="VDO05277.1"/>
    </source>
</evidence>
<name>A0A0R3TNP7_RODNA</name>
<dbReference type="InterPro" id="IPR036034">
    <property type="entry name" value="PDZ_sf"/>
</dbReference>
<sequence length="782" mass="84717">GGVFIEKIHKEGTIDRDGRLQAYDRILAVNGVDLRNVTHAAATSTLRETKDRLLLTILRGSGTFSFSLADIMQTYNVVLQKQPGTAFGLALEDNQFGGVVIANITPGSPASRAPVLHPGDVILEVDGLDVHKASSDDVMAMLKQCSTHVLLKTGIPKPPSGYPIPRLRLFTVLLTNPAKTSPKKDLEISVSAPVLPVLEQQTASNPEPTFIFGLSFRQASGNETLYAPGNLIIDSIQPDSAAARCGMLQVGDRLLGIDREPVGWLTIDDLQKFSRNLDNLTFDFGRLPPCKHANISKSSLLQLDNVDFSPAPSPRVLPTVTETDETNAVKATSPLSVVVENTHIPTTGKSLSPVGNLSERFHVGATIYGGDSIDEDDEKDAGNFKMRQIQLPLPPLDATNAKLGLTLHATRNSCSDQRVINLVPGSAAAASGLRVGDRIIGIEERLLFALGQDSESITESIESIWRSRCDTPVTLTIVRDSSRQSSSSIAAAPSIVPDSGHENLHNFKHIAGVAATGLGLMAAHHHAKNRRLPKDVGDNLDVQLQAGPPGLLVPGIATGFAAGAFYGGVDDNMGQPFYGGGNGSDLLDSTVALPERHFDSSGGGVFNEDREHNNFDDIQPPTDNENFGFGNGHDIKDDDILEGECFYDNLDDFCAKNGHMPLRNNECTFEDSSYEINGVINGTNNNGRSQKKLRTSQSVSRVDFLYTRNKSTSEYPSPRPKRTLIKRRASFPAARFSYQDINSPILIDEDYEDTNSQHQLISGTTQCWKVLRSMQTSRTSAF</sequence>
<feature type="domain" description="PDZ" evidence="1">
    <location>
        <begin position="388"/>
        <end position="443"/>
    </location>
</feature>
<dbReference type="PANTHER" id="PTHR19964:SF92">
    <property type="entry name" value="PATJ HOMOLOG"/>
    <property type="match status" value="1"/>
</dbReference>
<organism evidence="4">
    <name type="scientific">Rodentolepis nana</name>
    <name type="common">Dwarf tapeworm</name>
    <name type="synonym">Hymenolepis nana</name>
    <dbReference type="NCBI Taxonomy" id="102285"/>
    <lineage>
        <taxon>Eukaryota</taxon>
        <taxon>Metazoa</taxon>
        <taxon>Spiralia</taxon>
        <taxon>Lophotrochozoa</taxon>
        <taxon>Platyhelminthes</taxon>
        <taxon>Cestoda</taxon>
        <taxon>Eucestoda</taxon>
        <taxon>Cyclophyllidea</taxon>
        <taxon>Hymenolepididae</taxon>
        <taxon>Rodentolepis</taxon>
    </lineage>
</organism>
<feature type="domain" description="PDZ" evidence="1">
    <location>
        <begin position="197"/>
        <end position="276"/>
    </location>
</feature>
<dbReference type="SMART" id="SM00228">
    <property type="entry name" value="PDZ"/>
    <property type="match status" value="4"/>
</dbReference>
<dbReference type="PROSITE" id="PS50106">
    <property type="entry name" value="PDZ"/>
    <property type="match status" value="4"/>
</dbReference>
<keyword evidence="3" id="KW-1185">Reference proteome</keyword>
<protein>
    <submittedName>
        <fullName evidence="4">PDZ domain-containing protein</fullName>
    </submittedName>
</protein>
<dbReference type="Pfam" id="PF17820">
    <property type="entry name" value="PDZ_6"/>
    <property type="match status" value="1"/>
</dbReference>
<dbReference type="InterPro" id="IPR001478">
    <property type="entry name" value="PDZ"/>
</dbReference>
<dbReference type="STRING" id="102285.A0A0R3TNP7"/>
<gene>
    <name evidence="2" type="ORF">HNAJ_LOCUS9022</name>
</gene>
<feature type="domain" description="PDZ" evidence="1">
    <location>
        <begin position="76"/>
        <end position="157"/>
    </location>
</feature>
<feature type="domain" description="PDZ" evidence="1">
    <location>
        <begin position="1"/>
        <end position="61"/>
    </location>
</feature>
<dbReference type="PANTHER" id="PTHR19964">
    <property type="entry name" value="MULTIPLE PDZ DOMAIN PROTEIN"/>
    <property type="match status" value="1"/>
</dbReference>
<evidence type="ECO:0000313" key="4">
    <source>
        <dbReference type="WBParaSite" id="HNAJ_0000902601-mRNA-1"/>
    </source>
</evidence>
<dbReference type="Proteomes" id="UP000278807">
    <property type="component" value="Unassembled WGS sequence"/>
</dbReference>
<reference evidence="4" key="1">
    <citation type="submission" date="2017-02" db="UniProtKB">
        <authorList>
            <consortium name="WormBaseParasite"/>
        </authorList>
    </citation>
    <scope>IDENTIFICATION</scope>
</reference>
<dbReference type="EMBL" id="UZAE01012466">
    <property type="protein sequence ID" value="VDO05277.1"/>
    <property type="molecule type" value="Genomic_DNA"/>
</dbReference>
<proteinExistence type="predicted"/>
<dbReference type="WBParaSite" id="HNAJ_0000902601-mRNA-1">
    <property type="protein sequence ID" value="HNAJ_0000902601-mRNA-1"/>
    <property type="gene ID" value="HNAJ_0000902601"/>
</dbReference>
<dbReference type="Gene3D" id="2.30.42.10">
    <property type="match status" value="4"/>
</dbReference>
<dbReference type="InterPro" id="IPR041489">
    <property type="entry name" value="PDZ_6"/>
</dbReference>
<dbReference type="SUPFAM" id="SSF50156">
    <property type="entry name" value="PDZ domain-like"/>
    <property type="match status" value="4"/>
</dbReference>
<evidence type="ECO:0000259" key="1">
    <source>
        <dbReference type="PROSITE" id="PS50106"/>
    </source>
</evidence>
<evidence type="ECO:0000313" key="3">
    <source>
        <dbReference type="Proteomes" id="UP000278807"/>
    </source>
</evidence>
<dbReference type="Pfam" id="PF00595">
    <property type="entry name" value="PDZ"/>
    <property type="match status" value="3"/>
</dbReference>
<dbReference type="OrthoDB" id="438726at2759"/>
<dbReference type="AlphaFoldDB" id="A0A0R3TNP7"/>
<dbReference type="InterPro" id="IPR051342">
    <property type="entry name" value="PDZ_scaffold"/>
</dbReference>
<dbReference type="CDD" id="cd00136">
    <property type="entry name" value="PDZ_canonical"/>
    <property type="match status" value="2"/>
</dbReference>
<accession>A0A0R3TNP7</accession>
<reference evidence="2 3" key="2">
    <citation type="submission" date="2018-11" db="EMBL/GenBank/DDBJ databases">
        <authorList>
            <consortium name="Pathogen Informatics"/>
        </authorList>
    </citation>
    <scope>NUCLEOTIDE SEQUENCE [LARGE SCALE GENOMIC DNA]</scope>
</reference>